<evidence type="ECO:0000313" key="2">
    <source>
        <dbReference type="EMBL" id="SFB64344.1"/>
    </source>
</evidence>
<feature type="domain" description="HTH-like" evidence="1">
    <location>
        <begin position="121"/>
        <end position="160"/>
    </location>
</feature>
<protein>
    <submittedName>
        <fullName evidence="3">HTH-like domain-containing protein</fullName>
    </submittedName>
</protein>
<keyword evidence="4" id="KW-1185">Reference proteome</keyword>
<dbReference type="Proteomes" id="UP000198861">
    <property type="component" value="Unassembled WGS sequence"/>
</dbReference>
<dbReference type="EMBL" id="FOSX01000102">
    <property type="protein sequence ID" value="SFL35241.1"/>
    <property type="molecule type" value="Genomic_DNA"/>
</dbReference>
<name>A0A1I4H1J1_9GAMM</name>
<reference evidence="3 5" key="1">
    <citation type="submission" date="2016-10" db="EMBL/GenBank/DDBJ databases">
        <authorList>
            <person name="de Groot N.N."/>
        </authorList>
    </citation>
    <scope>NUCLEOTIDE SEQUENCE [LARGE SCALE GENOMIC DNA]</scope>
    <source>
        <strain evidence="3 5">DSM 381</strain>
    </source>
</reference>
<organism evidence="3 5">
    <name type="scientific">Azotobacter beijerinckii</name>
    <dbReference type="NCBI Taxonomy" id="170623"/>
    <lineage>
        <taxon>Bacteria</taxon>
        <taxon>Pseudomonadati</taxon>
        <taxon>Pseudomonadota</taxon>
        <taxon>Gammaproteobacteria</taxon>
        <taxon>Pseudomonadales</taxon>
        <taxon>Pseudomonadaceae</taxon>
        <taxon>Azotobacter</taxon>
    </lineage>
</organism>
<evidence type="ECO:0000313" key="3">
    <source>
        <dbReference type="EMBL" id="SFL35241.1"/>
    </source>
</evidence>
<reference evidence="2 4" key="2">
    <citation type="submission" date="2016-10" db="EMBL/GenBank/DDBJ databases">
        <authorList>
            <person name="Varghese N."/>
            <person name="Submissions S."/>
        </authorList>
    </citation>
    <scope>NUCLEOTIDE SEQUENCE [LARGE SCALE GENOMIC DNA]</scope>
    <source>
        <strain evidence="2 4">DSM 282</strain>
    </source>
</reference>
<dbReference type="Proteomes" id="UP000199579">
    <property type="component" value="Unassembled WGS sequence"/>
</dbReference>
<sequence>MTDKASCRTGRSELAPTFPARALDCSKNGSSVAIQAVPLTRRFAGMISRITDAPLLHSSASVDAHPQVRQGEQRHQLRGVLRQAAEAHLDVAELPLDHPERMLDLGLLCLGFLDPTFDAIQVYGVRKVWRRLRREGIVVARCTVERPMRQMGLQGMVRGKPVKTTTSDRAKPCPLDRVNRQFRAERPNALWVSDFSVPQQAA</sequence>
<dbReference type="InterPro" id="IPR025948">
    <property type="entry name" value="HTH-like_dom"/>
</dbReference>
<evidence type="ECO:0000259" key="1">
    <source>
        <dbReference type="Pfam" id="PF13276"/>
    </source>
</evidence>
<dbReference type="AlphaFoldDB" id="A0A1I4H1J1"/>
<dbReference type="Pfam" id="PF13276">
    <property type="entry name" value="HTH_21"/>
    <property type="match status" value="1"/>
</dbReference>
<gene>
    <name evidence="2" type="ORF">SAMN04244571_04666</name>
    <name evidence="3" type="ORF">SAMN04244574_04049</name>
</gene>
<evidence type="ECO:0000313" key="4">
    <source>
        <dbReference type="Proteomes" id="UP000198861"/>
    </source>
</evidence>
<proteinExistence type="predicted"/>
<evidence type="ECO:0000313" key="5">
    <source>
        <dbReference type="Proteomes" id="UP000199579"/>
    </source>
</evidence>
<accession>A0A1I4H1J1</accession>
<dbReference type="EMBL" id="FOKJ01000158">
    <property type="protein sequence ID" value="SFB64344.1"/>
    <property type="molecule type" value="Genomic_DNA"/>
</dbReference>